<gene>
    <name evidence="8" type="ORF">dnl_32490</name>
</gene>
<dbReference type="GO" id="GO:0009331">
    <property type="term" value="C:glycerol-3-phosphate dehydrogenase (FAD) complex"/>
    <property type="evidence" value="ECO:0007669"/>
    <property type="project" value="UniProtKB-UniRule"/>
</dbReference>
<evidence type="ECO:0000256" key="1">
    <source>
        <dbReference type="ARBA" id="ARBA00001974"/>
    </source>
</evidence>
<dbReference type="PANTHER" id="PTHR11985">
    <property type="entry name" value="GLYCEROL-3-PHOSPHATE DEHYDROGENASE"/>
    <property type="match status" value="1"/>
</dbReference>
<comment type="catalytic activity">
    <reaction evidence="6">
        <text>a quinone + sn-glycerol 3-phosphate = dihydroxyacetone phosphate + a quinol</text>
        <dbReference type="Rhea" id="RHEA:18977"/>
        <dbReference type="ChEBI" id="CHEBI:24646"/>
        <dbReference type="ChEBI" id="CHEBI:57597"/>
        <dbReference type="ChEBI" id="CHEBI:57642"/>
        <dbReference type="ChEBI" id="CHEBI:132124"/>
        <dbReference type="EC" id="1.1.5.3"/>
    </reaction>
</comment>
<dbReference type="GO" id="GO:0004368">
    <property type="term" value="F:glycerol-3-phosphate dehydrogenase (quinone) activity"/>
    <property type="evidence" value="ECO:0007669"/>
    <property type="project" value="UniProtKB-EC"/>
</dbReference>
<dbReference type="EC" id="1.1.5.3" evidence="6"/>
<dbReference type="GO" id="GO:0046168">
    <property type="term" value="P:glycerol-3-phosphate catabolic process"/>
    <property type="evidence" value="ECO:0007669"/>
    <property type="project" value="TreeGrafter"/>
</dbReference>
<evidence type="ECO:0000256" key="2">
    <source>
        <dbReference type="ARBA" id="ARBA00007330"/>
    </source>
</evidence>
<evidence type="ECO:0000313" key="9">
    <source>
        <dbReference type="Proteomes" id="UP000663720"/>
    </source>
</evidence>
<keyword evidence="4" id="KW-0274">FAD</keyword>
<dbReference type="AlphaFoldDB" id="A0A975B8S8"/>
<keyword evidence="9" id="KW-1185">Reference proteome</keyword>
<dbReference type="KEGG" id="dli:dnl_32490"/>
<evidence type="ECO:0000256" key="6">
    <source>
        <dbReference type="RuleBase" id="RU361217"/>
    </source>
</evidence>
<name>A0A975B8S8_9BACT</name>
<evidence type="ECO:0000256" key="4">
    <source>
        <dbReference type="ARBA" id="ARBA00022827"/>
    </source>
</evidence>
<comment type="cofactor">
    <cofactor evidence="1 6">
        <name>FAD</name>
        <dbReference type="ChEBI" id="CHEBI:57692"/>
    </cofactor>
</comment>
<dbReference type="InterPro" id="IPR041854">
    <property type="entry name" value="BFD-like_2Fe2S-bd_dom_sf"/>
</dbReference>
<accession>A0A975B8S8</accession>
<dbReference type="Pfam" id="PF01266">
    <property type="entry name" value="DAO"/>
    <property type="match status" value="1"/>
</dbReference>
<dbReference type="NCBIfam" id="NF008313">
    <property type="entry name" value="PRK11101.1"/>
    <property type="match status" value="1"/>
</dbReference>
<dbReference type="SUPFAM" id="SSF51905">
    <property type="entry name" value="FAD/NAD(P)-binding domain"/>
    <property type="match status" value="1"/>
</dbReference>
<dbReference type="CDD" id="cd19946">
    <property type="entry name" value="GlpA-like_Fer2_BFD-like"/>
    <property type="match status" value="1"/>
</dbReference>
<dbReference type="EMBL" id="CP061799">
    <property type="protein sequence ID" value="QTA80932.1"/>
    <property type="molecule type" value="Genomic_DNA"/>
</dbReference>
<dbReference type="InterPro" id="IPR036188">
    <property type="entry name" value="FAD/NAD-bd_sf"/>
</dbReference>
<dbReference type="PRINTS" id="PR01001">
    <property type="entry name" value="FADG3PDH"/>
</dbReference>
<keyword evidence="5 6" id="KW-0560">Oxidoreductase</keyword>
<proteinExistence type="inferred from homology"/>
<evidence type="ECO:0000313" key="8">
    <source>
        <dbReference type="EMBL" id="QTA80932.1"/>
    </source>
</evidence>
<organism evidence="8 9">
    <name type="scientific">Desulfonema limicola</name>
    <dbReference type="NCBI Taxonomy" id="45656"/>
    <lineage>
        <taxon>Bacteria</taxon>
        <taxon>Pseudomonadati</taxon>
        <taxon>Thermodesulfobacteriota</taxon>
        <taxon>Desulfobacteria</taxon>
        <taxon>Desulfobacterales</taxon>
        <taxon>Desulfococcaceae</taxon>
        <taxon>Desulfonema</taxon>
    </lineage>
</organism>
<dbReference type="Proteomes" id="UP000663720">
    <property type="component" value="Chromosome"/>
</dbReference>
<keyword evidence="3 6" id="KW-0285">Flavoprotein</keyword>
<dbReference type="Gene3D" id="3.50.50.60">
    <property type="entry name" value="FAD/NAD(P)-binding domain"/>
    <property type="match status" value="3"/>
</dbReference>
<feature type="domain" description="FAD dependent oxidoreductase" evidence="7">
    <location>
        <begin position="2"/>
        <end position="353"/>
    </location>
</feature>
<reference evidence="8" key="1">
    <citation type="journal article" date="2021" name="Microb. Physiol.">
        <title>Proteogenomic Insights into the Physiology of Marine, Sulfate-Reducing, Filamentous Desulfonema limicola and Desulfonema magnum.</title>
        <authorList>
            <person name="Schnaars V."/>
            <person name="Wohlbrand L."/>
            <person name="Scheve S."/>
            <person name="Hinrichs C."/>
            <person name="Reinhardt R."/>
            <person name="Rabus R."/>
        </authorList>
    </citation>
    <scope>NUCLEOTIDE SEQUENCE</scope>
    <source>
        <strain evidence="8">5ac10</strain>
    </source>
</reference>
<evidence type="ECO:0000256" key="5">
    <source>
        <dbReference type="ARBA" id="ARBA00023002"/>
    </source>
</evidence>
<evidence type="ECO:0000256" key="3">
    <source>
        <dbReference type="ARBA" id="ARBA00022630"/>
    </source>
</evidence>
<comment type="similarity">
    <text evidence="2 6">Belongs to the FAD-dependent glycerol-3-phosphate dehydrogenase family.</text>
</comment>
<dbReference type="PROSITE" id="PS00977">
    <property type="entry name" value="FAD_G3PDH_1"/>
    <property type="match status" value="1"/>
</dbReference>
<dbReference type="InterPro" id="IPR006076">
    <property type="entry name" value="FAD-dep_OxRdtase"/>
</dbReference>
<dbReference type="Gene3D" id="1.10.10.1100">
    <property type="entry name" value="BFD-like [2Fe-2S]-binding domain"/>
    <property type="match status" value="1"/>
</dbReference>
<evidence type="ECO:0000259" key="7">
    <source>
        <dbReference type="Pfam" id="PF01266"/>
    </source>
</evidence>
<dbReference type="PANTHER" id="PTHR11985:SF35">
    <property type="entry name" value="ANAEROBIC GLYCEROL-3-PHOSPHATE DEHYDROGENASE SUBUNIT A"/>
    <property type="match status" value="1"/>
</dbReference>
<dbReference type="InterPro" id="IPR000447">
    <property type="entry name" value="G3P_DH_FAD-dep"/>
</dbReference>
<protein>
    <recommendedName>
        <fullName evidence="6">Glycerol-3-phosphate dehydrogenase</fullName>
        <ecNumber evidence="6">1.1.5.3</ecNumber>
    </recommendedName>
</protein>
<dbReference type="SUPFAM" id="SSF54373">
    <property type="entry name" value="FAD-linked reductases, C-terminal domain"/>
    <property type="match status" value="1"/>
</dbReference>
<sequence>MIIGGGVTGTGLARDLGLRGISSILVEKQDINAGASGGNHGLLHSGARYAASDSEAAAECREEGELLKKLAPQCIEDTGGLFVAVKGDNENYTADFPGMCEKSGIKADFIDIAEVLEMEPLLSPDIIAAYQVSDASIDPFMLSLDNISHARDLGAVLMRYTKLESFNIENKKIKTALVRNTVTGQETIIEPEQVVSAAGAWAGIVAGLAGIKLDLVCSMGTLLVTQSRLAKKVINRLRKASDADILVPGGTVSILGTTSVRIDDPDKCRPTIPETDYIIEQGAAMIPALETTQYIRAYSGVRPLTGSSSGDDRNVSRGFALIDHAKDRVENLTTISGGKLTTFRLMAEKTADLICRKMGISKTCTTRTVPLPGSKEGRWTAPGLAPRMWMTGHKSDDIILCECEMVSKGIIDNIIKSCRQQGEVPTLKTVGIRSRIGKGPCQGGFCSARIAAHMYDREEFSGKKGLNELREFLNERWRGKHPVLWGLPLEQAELQEALHCGFFGLEL</sequence>